<dbReference type="EMBL" id="ACVI01000019">
    <property type="protein sequence ID" value="EET88033.1"/>
    <property type="molecule type" value="Genomic_DNA"/>
</dbReference>
<comment type="caution">
    <text evidence="2">The sequence shown here is derived from an EMBL/GenBank/DDBJ whole genome shotgun (WGS) entry which is preliminary data.</text>
</comment>
<evidence type="ECO:0000313" key="2">
    <source>
        <dbReference type="EMBL" id="EET88033.1"/>
    </source>
</evidence>
<dbReference type="InterPro" id="IPR016181">
    <property type="entry name" value="Acyl_CoA_acyltransferase"/>
</dbReference>
<dbReference type="Pfam" id="PF00583">
    <property type="entry name" value="Acetyltransf_1"/>
    <property type="match status" value="1"/>
</dbReference>
<dbReference type="InterPro" id="IPR050276">
    <property type="entry name" value="MshD_Acetyltransferase"/>
</dbReference>
<dbReference type="AlphaFoldDB" id="C6PRY1"/>
<accession>C6PRY1</accession>
<keyword evidence="2" id="KW-0808">Transferase</keyword>
<evidence type="ECO:0000259" key="1">
    <source>
        <dbReference type="PROSITE" id="PS51186"/>
    </source>
</evidence>
<dbReference type="OrthoDB" id="156739at2"/>
<dbReference type="CDD" id="cd04301">
    <property type="entry name" value="NAT_SF"/>
    <property type="match status" value="1"/>
</dbReference>
<dbReference type="PATRIC" id="fig|536227.13.peg.826"/>
<dbReference type="KEGG" id="cck:Ccar_03895"/>
<dbReference type="RefSeq" id="WP_007060433.1">
    <property type="nucleotide sequence ID" value="NZ_ACVI01000019.1"/>
</dbReference>
<dbReference type="Proteomes" id="UP000004198">
    <property type="component" value="Unassembled WGS sequence"/>
</dbReference>
<dbReference type="InterPro" id="IPR000182">
    <property type="entry name" value="GNAT_dom"/>
</dbReference>
<proteinExistence type="predicted"/>
<gene>
    <name evidence="2" type="ORF">CcarbDRAFT_1548</name>
</gene>
<dbReference type="SUPFAM" id="SSF55729">
    <property type="entry name" value="Acyl-CoA N-acyltransferases (Nat)"/>
    <property type="match status" value="1"/>
</dbReference>
<dbReference type="PANTHER" id="PTHR43617">
    <property type="entry name" value="L-AMINO ACID N-ACETYLTRANSFERASE"/>
    <property type="match status" value="1"/>
</dbReference>
<evidence type="ECO:0000313" key="3">
    <source>
        <dbReference type="Proteomes" id="UP000004198"/>
    </source>
</evidence>
<dbReference type="GO" id="GO:0016747">
    <property type="term" value="F:acyltransferase activity, transferring groups other than amino-acyl groups"/>
    <property type="evidence" value="ECO:0007669"/>
    <property type="project" value="InterPro"/>
</dbReference>
<name>C6PRY1_9CLOT</name>
<protein>
    <submittedName>
        <fullName evidence="2">GCN5-related N-acetyltransferase</fullName>
    </submittedName>
</protein>
<dbReference type="Gene3D" id="3.40.630.30">
    <property type="match status" value="1"/>
</dbReference>
<organism evidence="2 3">
    <name type="scientific">Clostridium carboxidivorans P7</name>
    <dbReference type="NCBI Taxonomy" id="536227"/>
    <lineage>
        <taxon>Bacteria</taxon>
        <taxon>Bacillati</taxon>
        <taxon>Bacillota</taxon>
        <taxon>Clostridia</taxon>
        <taxon>Eubacteriales</taxon>
        <taxon>Clostridiaceae</taxon>
        <taxon>Clostridium</taxon>
    </lineage>
</organism>
<keyword evidence="3" id="KW-1185">Reference proteome</keyword>
<reference evidence="2 3" key="1">
    <citation type="submission" date="2009-06" db="EMBL/GenBank/DDBJ databases">
        <title>The draft genome of Clostridium carboxidivorans P7.</title>
        <authorList>
            <consortium name="US DOE Joint Genome Institute (JGI-PGF)"/>
            <person name="Lucas S."/>
            <person name="Copeland A."/>
            <person name="Lapidus A."/>
            <person name="Glavina del Rio T."/>
            <person name="Tice H."/>
            <person name="Bruce D."/>
            <person name="Goodwin L."/>
            <person name="Pitluck S."/>
            <person name="Larimer F."/>
            <person name="Land M.L."/>
            <person name="Hauser L."/>
            <person name="Hemme C.L."/>
        </authorList>
    </citation>
    <scope>NUCLEOTIDE SEQUENCE [LARGE SCALE GENOMIC DNA]</scope>
    <source>
        <strain evidence="2 3">P7</strain>
    </source>
</reference>
<dbReference type="STRING" id="536227.Ccar_03895"/>
<dbReference type="PROSITE" id="PS51186">
    <property type="entry name" value="GNAT"/>
    <property type="match status" value="1"/>
</dbReference>
<sequence length="178" mass="20680">MLKGMIINMDNNEQKSSMNTEEEINISIEVLEAKHEDMLLKIFKESRQDLTWISGITEEQKESIIAQQFMMEQQQLMEMYPEAQLNIITMHGKPIGRLYIYYGKTVDRILEIGLLEEYRGRGIGRKIVTTVIENAVEKKKTVSLQVAWFNQGAYAFYEKLGFKVVENKGIAYEMKCIP</sequence>
<dbReference type="eggNOG" id="COG0456">
    <property type="taxonomic scope" value="Bacteria"/>
</dbReference>
<feature type="domain" description="N-acetyltransferase" evidence="1">
    <location>
        <begin position="26"/>
        <end position="178"/>
    </location>
</feature>